<dbReference type="EMBL" id="AZFQ01000044">
    <property type="protein sequence ID" value="KRL98010.1"/>
    <property type="molecule type" value="Genomic_DNA"/>
</dbReference>
<dbReference type="InterPro" id="IPR005917">
    <property type="entry name" value="Pmev_kinase_bact"/>
</dbReference>
<evidence type="ECO:0000313" key="10">
    <source>
        <dbReference type="Proteomes" id="UP000051166"/>
    </source>
</evidence>
<dbReference type="UniPathway" id="UPA00057">
    <property type="reaction ID" value="UER00099"/>
</dbReference>
<comment type="pathway">
    <text evidence="1">Isoprenoid biosynthesis; isopentenyl diphosphate biosynthesis via mevalonate pathway; isopentenyl diphosphate from (R)-mevalonate: step 2/3.</text>
</comment>
<comment type="caution">
    <text evidence="9">The sequence shown here is derived from an EMBL/GenBank/DDBJ whole genome shotgun (WGS) entry which is preliminary data.</text>
</comment>
<dbReference type="GO" id="GO:0004631">
    <property type="term" value="F:phosphomevalonate kinase activity"/>
    <property type="evidence" value="ECO:0007669"/>
    <property type="project" value="UniProtKB-EC"/>
</dbReference>
<dbReference type="SUPFAM" id="SSF55060">
    <property type="entry name" value="GHMP Kinase, C-terminal domain"/>
    <property type="match status" value="1"/>
</dbReference>
<keyword evidence="6" id="KW-0067">ATP-binding</keyword>
<dbReference type="Pfam" id="PF00288">
    <property type="entry name" value="GHMP_kinases_N"/>
    <property type="match status" value="1"/>
</dbReference>
<dbReference type="NCBIfam" id="TIGR01220">
    <property type="entry name" value="Pmev_kin_Gr_pos"/>
    <property type="match status" value="1"/>
</dbReference>
<dbReference type="Gene3D" id="3.30.230.10">
    <property type="match status" value="1"/>
</dbReference>
<organism evidence="9 10">
    <name type="scientific">Liquorilactobacillus satsumensis DSM 16230 = JCM 12392</name>
    <dbReference type="NCBI Taxonomy" id="1423801"/>
    <lineage>
        <taxon>Bacteria</taxon>
        <taxon>Bacillati</taxon>
        <taxon>Bacillota</taxon>
        <taxon>Bacilli</taxon>
        <taxon>Lactobacillales</taxon>
        <taxon>Lactobacillaceae</taxon>
        <taxon>Liquorilactobacillus</taxon>
    </lineage>
</organism>
<dbReference type="AlphaFoldDB" id="A0A0R1V2K7"/>
<evidence type="ECO:0000313" key="9">
    <source>
        <dbReference type="EMBL" id="KRL98010.1"/>
    </source>
</evidence>
<dbReference type="GO" id="GO:0019287">
    <property type="term" value="P:isopentenyl diphosphate biosynthetic process, mevalonate pathway"/>
    <property type="evidence" value="ECO:0007669"/>
    <property type="project" value="UniProtKB-UniPathway"/>
</dbReference>
<evidence type="ECO:0000256" key="4">
    <source>
        <dbReference type="ARBA" id="ARBA00022741"/>
    </source>
</evidence>
<dbReference type="PRINTS" id="PR00959">
    <property type="entry name" value="MEVGALKINASE"/>
</dbReference>
<dbReference type="InterPro" id="IPR006204">
    <property type="entry name" value="GHMP_kinase_N_dom"/>
</dbReference>
<evidence type="ECO:0000256" key="5">
    <source>
        <dbReference type="ARBA" id="ARBA00022777"/>
    </source>
</evidence>
<evidence type="ECO:0000259" key="8">
    <source>
        <dbReference type="Pfam" id="PF08544"/>
    </source>
</evidence>
<dbReference type="InterPro" id="IPR014721">
    <property type="entry name" value="Ribsml_uS5_D2-typ_fold_subgr"/>
</dbReference>
<accession>A0A0R1V2K7</accession>
<keyword evidence="10" id="KW-1185">Reference proteome</keyword>
<dbReference type="InterPro" id="IPR020568">
    <property type="entry name" value="Ribosomal_Su5_D2-typ_SF"/>
</dbReference>
<dbReference type="Proteomes" id="UP000051166">
    <property type="component" value="Unassembled WGS sequence"/>
</dbReference>
<dbReference type="Pfam" id="PF08544">
    <property type="entry name" value="GHMP_kinases_C"/>
    <property type="match status" value="1"/>
</dbReference>
<dbReference type="Gene3D" id="3.30.70.890">
    <property type="entry name" value="GHMP kinase, C-terminal domain"/>
    <property type="match status" value="1"/>
</dbReference>
<feature type="domain" description="GHMP kinase C-terminal" evidence="8">
    <location>
        <begin position="265"/>
        <end position="349"/>
    </location>
</feature>
<dbReference type="STRING" id="1423801.FD50_GL000969"/>
<dbReference type="PATRIC" id="fig|1423801.4.peg.984"/>
<reference evidence="9 10" key="1">
    <citation type="journal article" date="2015" name="Genome Announc.">
        <title>Expanding the biotechnology potential of lactobacilli through comparative genomics of 213 strains and associated genera.</title>
        <authorList>
            <person name="Sun Z."/>
            <person name="Harris H.M."/>
            <person name="McCann A."/>
            <person name="Guo C."/>
            <person name="Argimon S."/>
            <person name="Zhang W."/>
            <person name="Yang X."/>
            <person name="Jeffery I.B."/>
            <person name="Cooney J.C."/>
            <person name="Kagawa T.F."/>
            <person name="Liu W."/>
            <person name="Song Y."/>
            <person name="Salvetti E."/>
            <person name="Wrobel A."/>
            <person name="Rasinkangas P."/>
            <person name="Parkhill J."/>
            <person name="Rea M.C."/>
            <person name="O'Sullivan O."/>
            <person name="Ritari J."/>
            <person name="Douillard F.P."/>
            <person name="Paul Ross R."/>
            <person name="Yang R."/>
            <person name="Briner A.E."/>
            <person name="Felis G.E."/>
            <person name="de Vos W.M."/>
            <person name="Barrangou R."/>
            <person name="Klaenhammer T.R."/>
            <person name="Caufield P.W."/>
            <person name="Cui Y."/>
            <person name="Zhang H."/>
            <person name="O'Toole P.W."/>
        </authorList>
    </citation>
    <scope>NUCLEOTIDE SEQUENCE [LARGE SCALE GENOMIC DNA]</scope>
    <source>
        <strain evidence="9 10">DSM 16230</strain>
    </source>
</reference>
<dbReference type="SUPFAM" id="SSF54211">
    <property type="entry name" value="Ribosomal protein S5 domain 2-like"/>
    <property type="match status" value="1"/>
</dbReference>
<feature type="domain" description="GHMP kinase N-terminal" evidence="7">
    <location>
        <begin position="95"/>
        <end position="177"/>
    </location>
</feature>
<sequence>MKGHDFLITVKAPGKLYIAGEYAVVETGFPAILVALNQFVTVTVEESSDFGSINSRQYQENSLYWKREGNNMVFDNRDNPFHYILSAIRLTEIYAQSLGKEMKCYHLGIDSDLDSPDGKKYGLGSSAAVTVATVKALCRFYDLAMTKDQLFKLAAIAHLDIQGNGSLGDIAASVYGGWIAYRSFDREWLKAARKIYSLRKLITLAWPALQIELLDPPANLQLLIGWTGSPASTSHLVDAVGLKKAEQRAAYQQFLTDSKQCISRMITGFRSKSIALIQNEIRFNRQLLKQLGKLSAVEIETPLLHRLCESAEAAQGAAKTSGAGGGDCGIVVINKQLDTTKLKLAWEKAGIVPLNLHVHQVND</sequence>
<dbReference type="InterPro" id="IPR013750">
    <property type="entry name" value="GHMP_kinase_C_dom"/>
</dbReference>
<proteinExistence type="predicted"/>
<dbReference type="InterPro" id="IPR035102">
    <property type="entry name" value="Phosphomevalonate_kinase"/>
</dbReference>
<dbReference type="PANTHER" id="PTHR31814:SF2">
    <property type="entry name" value="PHOSPHOMEVALONATE KINASE"/>
    <property type="match status" value="1"/>
</dbReference>
<name>A0A0R1V2K7_9LACO</name>
<keyword evidence="5 9" id="KW-0418">Kinase</keyword>
<evidence type="ECO:0000256" key="1">
    <source>
        <dbReference type="ARBA" id="ARBA00005017"/>
    </source>
</evidence>
<keyword evidence="4" id="KW-0547">Nucleotide-binding</keyword>
<dbReference type="GO" id="GO:0005524">
    <property type="term" value="F:ATP binding"/>
    <property type="evidence" value="ECO:0007669"/>
    <property type="project" value="UniProtKB-KW"/>
</dbReference>
<dbReference type="PANTHER" id="PTHR31814">
    <property type="match status" value="1"/>
</dbReference>
<evidence type="ECO:0000256" key="6">
    <source>
        <dbReference type="ARBA" id="ARBA00022840"/>
    </source>
</evidence>
<dbReference type="InterPro" id="IPR036554">
    <property type="entry name" value="GHMP_kinase_C_sf"/>
</dbReference>
<protein>
    <recommendedName>
        <fullName evidence="2">phosphomevalonate kinase</fullName>
        <ecNumber evidence="2">2.7.4.2</ecNumber>
    </recommendedName>
</protein>
<evidence type="ECO:0000256" key="2">
    <source>
        <dbReference type="ARBA" id="ARBA00012958"/>
    </source>
</evidence>
<evidence type="ECO:0000259" key="7">
    <source>
        <dbReference type="Pfam" id="PF00288"/>
    </source>
</evidence>
<dbReference type="EC" id="2.7.4.2" evidence="2"/>
<keyword evidence="3" id="KW-0808">Transferase</keyword>
<gene>
    <name evidence="9" type="ORF">FD50_GL000969</name>
</gene>
<evidence type="ECO:0000256" key="3">
    <source>
        <dbReference type="ARBA" id="ARBA00022679"/>
    </source>
</evidence>